<dbReference type="InterPro" id="IPR050340">
    <property type="entry name" value="Cytosolic_Fe-S_CAF"/>
</dbReference>
<name>A0ABD0TF82_LOXSC</name>
<keyword evidence="2" id="KW-0479">Metal-binding</keyword>
<accession>A0ABD0TF82</accession>
<reference evidence="7 8" key="1">
    <citation type="submission" date="2024-06" db="EMBL/GenBank/DDBJ databases">
        <title>A chromosome-level genome assembly of beet webworm, Loxostege sticticalis.</title>
        <authorList>
            <person name="Zhang Y."/>
        </authorList>
    </citation>
    <scope>NUCLEOTIDE SEQUENCE [LARGE SCALE GENOMIC DNA]</scope>
    <source>
        <strain evidence="7">AQ028</strain>
        <tissue evidence="7">Male pupae</tissue>
    </source>
</reference>
<comment type="function">
    <text evidence="5">Component of the cytosolic iron-sulfur (Fe/S) protein assembly machinery. Required for maturation of extramitochondrial Fe/S proteins.</text>
</comment>
<evidence type="ECO:0000256" key="4">
    <source>
        <dbReference type="ARBA" id="ARBA00023014"/>
    </source>
</evidence>
<evidence type="ECO:0000256" key="3">
    <source>
        <dbReference type="ARBA" id="ARBA00023004"/>
    </source>
</evidence>
<dbReference type="InterPro" id="IPR004108">
    <property type="entry name" value="Fe_hydrogenase_lsu_C"/>
</dbReference>
<dbReference type="Gene3D" id="3.40.950.10">
    <property type="entry name" value="Fe-only Hydrogenase (Larger Subunit), Chain L, domain 3"/>
    <property type="match status" value="1"/>
</dbReference>
<proteinExistence type="inferred from homology"/>
<organism evidence="7 8">
    <name type="scientific">Loxostege sticticalis</name>
    <name type="common">Beet webworm moth</name>
    <dbReference type="NCBI Taxonomy" id="481309"/>
    <lineage>
        <taxon>Eukaryota</taxon>
        <taxon>Metazoa</taxon>
        <taxon>Ecdysozoa</taxon>
        <taxon>Arthropoda</taxon>
        <taxon>Hexapoda</taxon>
        <taxon>Insecta</taxon>
        <taxon>Pterygota</taxon>
        <taxon>Neoptera</taxon>
        <taxon>Endopterygota</taxon>
        <taxon>Lepidoptera</taxon>
        <taxon>Glossata</taxon>
        <taxon>Ditrysia</taxon>
        <taxon>Pyraloidea</taxon>
        <taxon>Crambidae</taxon>
        <taxon>Pyraustinae</taxon>
        <taxon>Loxostege</taxon>
    </lineage>
</organism>
<comment type="caution">
    <text evidence="7">The sequence shown here is derived from an EMBL/GenBank/DDBJ whole genome shotgun (WGS) entry which is preliminary data.</text>
</comment>
<evidence type="ECO:0000256" key="2">
    <source>
        <dbReference type="ARBA" id="ARBA00022485"/>
    </source>
</evidence>
<keyword evidence="2" id="KW-0004">4Fe-4S</keyword>
<dbReference type="GO" id="GO:0051539">
    <property type="term" value="F:4 iron, 4 sulfur cluster binding"/>
    <property type="evidence" value="ECO:0007669"/>
    <property type="project" value="UniProtKB-KW"/>
</dbReference>
<dbReference type="Pfam" id="PF02906">
    <property type="entry name" value="Fe_hyd_lg_C"/>
    <property type="match status" value="1"/>
</dbReference>
<keyword evidence="4" id="KW-0411">Iron-sulfur</keyword>
<comment type="similarity">
    <text evidence="1">Belongs to the NARF family.</text>
</comment>
<dbReference type="PANTHER" id="PTHR11615">
    <property type="entry name" value="NITRATE, FORMATE, IRON DEHYDROGENASE"/>
    <property type="match status" value="1"/>
</dbReference>
<evidence type="ECO:0000256" key="5">
    <source>
        <dbReference type="ARBA" id="ARBA00025700"/>
    </source>
</evidence>
<dbReference type="Proteomes" id="UP001549921">
    <property type="component" value="Unassembled WGS sequence"/>
</dbReference>
<dbReference type="Gene3D" id="3.40.50.1780">
    <property type="match status" value="1"/>
</dbReference>
<dbReference type="SMART" id="SM00902">
    <property type="entry name" value="Fe_hyd_SSU"/>
    <property type="match status" value="1"/>
</dbReference>
<dbReference type="Pfam" id="PF02256">
    <property type="entry name" value="Fe_hyd_SSU"/>
    <property type="match status" value="1"/>
</dbReference>
<feature type="domain" description="Iron hydrogenase small subunit" evidence="6">
    <location>
        <begin position="416"/>
        <end position="471"/>
    </location>
</feature>
<gene>
    <name evidence="7" type="ORF">ABMA28_014008</name>
</gene>
<evidence type="ECO:0000313" key="7">
    <source>
        <dbReference type="EMBL" id="KAL0841740.1"/>
    </source>
</evidence>
<dbReference type="InterPro" id="IPR009016">
    <property type="entry name" value="Fe_hydrogenase"/>
</dbReference>
<dbReference type="EMBL" id="JBEDNZ010000005">
    <property type="protein sequence ID" value="KAL0841740.1"/>
    <property type="molecule type" value="Genomic_DNA"/>
</dbReference>
<sequence length="481" mass="52995">MASRFSGALQLTDLDDFITPSQECIKPVKIEKTKTKTGAKIKIGDDGYFDISSGKEQKLQKVEITLADCLACSGCITSAESVLVTRQSQEELLRVFSERKYTDNKGVTKNVSLVVISLSPQPLLSLAARYKLSPEEATSKLAGYFKSLGADLVLDMTIAEDLSLLEAQQEFLQRYQDQQNDPTSKNLPMLASSCPGFVCYAEKTHGNFILPYISTTKSPQQIMGSLVKQYLSKKKEVTPGEVYHVTFMPCYDKKLEASREDFYSEMLNCHDVDCVITAIEVEQMLGNSNMSLSDAPAGALDAAWSADEGPPGPRGRAGSGSGGYADHIFVHAAQQLFGESNVQLVYRNLRNPDFREVTLEKDGKEVLRFAIANGFRNIQNLVQKLKRGKSPYHYVEVMACPSGCLNGGAQVRPVTGESGRELVQQLEATYAALPRASPDTRLAKRLYSEWLDGKDSDKAKAVLHTGYHAVEKSDIALNIKW</sequence>
<dbReference type="InterPro" id="IPR003149">
    <property type="entry name" value="Fe_hydrogenase_ssu"/>
</dbReference>
<evidence type="ECO:0000259" key="6">
    <source>
        <dbReference type="SMART" id="SM00902"/>
    </source>
</evidence>
<evidence type="ECO:0000313" key="8">
    <source>
        <dbReference type="Proteomes" id="UP001549921"/>
    </source>
</evidence>
<keyword evidence="3" id="KW-0408">Iron</keyword>
<evidence type="ECO:0000256" key="1">
    <source>
        <dbReference type="ARBA" id="ARBA00006596"/>
    </source>
</evidence>
<dbReference type="SUPFAM" id="SSF53920">
    <property type="entry name" value="Fe-only hydrogenase"/>
    <property type="match status" value="1"/>
</dbReference>
<dbReference type="AlphaFoldDB" id="A0ABD0TF82"/>
<protein>
    <recommendedName>
        <fullName evidence="6">Iron hydrogenase small subunit domain-containing protein</fullName>
    </recommendedName>
</protein>